<keyword evidence="1" id="KW-0472">Membrane</keyword>
<dbReference type="KEGG" id="ial:IALB_2284"/>
<protein>
    <submittedName>
        <fullName evidence="2">Uncharacterized protein</fullName>
    </submittedName>
</protein>
<organism evidence="2 3">
    <name type="scientific">Ignavibacterium album (strain DSM 19864 / JCM 16511 / NBRC 101810 / Mat9-16)</name>
    <dbReference type="NCBI Taxonomy" id="945713"/>
    <lineage>
        <taxon>Bacteria</taxon>
        <taxon>Pseudomonadati</taxon>
        <taxon>Ignavibacteriota</taxon>
        <taxon>Ignavibacteria</taxon>
        <taxon>Ignavibacteriales</taxon>
        <taxon>Ignavibacteriaceae</taxon>
        <taxon>Ignavibacterium</taxon>
    </lineage>
</organism>
<keyword evidence="3" id="KW-1185">Reference proteome</keyword>
<sequence>MLFVKCSKVKKLPYLKLSLSVARLSGNKVRISDAITGRYLLFGLITIVYAFILIFHIRITIFNFQFKFHWRKIFR</sequence>
<reference evidence="2 3" key="1">
    <citation type="journal article" date="2012" name="Front. Microbiol.">
        <title>Complete genome of Ignavibacterium album, a metabolically versatile, flagellated, facultative anaerobe from the phylum Chlorobi.</title>
        <authorList>
            <person name="Liu Z."/>
            <person name="Frigaard N.-U."/>
            <person name="Vogl K."/>
            <person name="Iino T."/>
            <person name="Ohkuma M."/>
            <person name="Overmann J."/>
            <person name="Bryant D.A."/>
        </authorList>
    </citation>
    <scope>NUCLEOTIDE SEQUENCE [LARGE SCALE GENOMIC DNA]</scope>
    <source>
        <strain evidence="3">DSM 19864 / JCM 16511 / NBRC 101810 / Mat9-16</strain>
    </source>
</reference>
<feature type="transmembrane region" description="Helical" evidence="1">
    <location>
        <begin position="39"/>
        <end position="66"/>
    </location>
</feature>
<proteinExistence type="predicted"/>
<keyword evidence="1" id="KW-0812">Transmembrane</keyword>
<evidence type="ECO:0000256" key="1">
    <source>
        <dbReference type="SAM" id="Phobius"/>
    </source>
</evidence>
<name>I0ALY0_IGNAJ</name>
<evidence type="ECO:0000313" key="2">
    <source>
        <dbReference type="EMBL" id="AFH49987.1"/>
    </source>
</evidence>
<dbReference type="Proteomes" id="UP000007394">
    <property type="component" value="Chromosome"/>
</dbReference>
<evidence type="ECO:0000313" key="3">
    <source>
        <dbReference type="Proteomes" id="UP000007394"/>
    </source>
</evidence>
<dbReference type="HOGENOM" id="CLU_2666178_0_0_10"/>
<keyword evidence="1" id="KW-1133">Transmembrane helix</keyword>
<dbReference type="AlphaFoldDB" id="I0ALY0"/>
<gene>
    <name evidence="2" type="ordered locus">IALB_2284</name>
</gene>
<accession>I0ALY0</accession>
<dbReference type="EMBL" id="CP003418">
    <property type="protein sequence ID" value="AFH49987.1"/>
    <property type="molecule type" value="Genomic_DNA"/>
</dbReference>